<evidence type="ECO:0000313" key="11">
    <source>
        <dbReference type="EMBL" id="CBH15677.1"/>
    </source>
</evidence>
<keyword evidence="6 9" id="KW-0378">Hydrolase</keyword>
<dbReference type="InterPro" id="IPR039733">
    <property type="entry name" value="NTAQ1"/>
</dbReference>
<dbReference type="GO" id="GO:0008418">
    <property type="term" value="F:protein-N-terminal asparagine amidohydrolase activity"/>
    <property type="evidence" value="ECO:0007669"/>
    <property type="project" value="UniProtKB-UniRule"/>
</dbReference>
<evidence type="ECO:0000259" key="10">
    <source>
        <dbReference type="Pfam" id="PF09764"/>
    </source>
</evidence>
<dbReference type="GeneID" id="23865874"/>
<gene>
    <name evidence="11" type="ORF">TbgDal_X7660</name>
</gene>
<comment type="similarity">
    <text evidence="2 9">Belongs to the NTAQ1 family.</text>
</comment>
<proteinExistence type="inferred from homology"/>
<comment type="function">
    <text evidence="1 9">Mediates the side-chain deamidation of N-terminal glutamine residues to glutamate, an important step in N-end rule pathway of protein degradation. Conversion of the resulting N-terminal glutamine to glutamate renders the protein susceptible to arginylation, polyubiquitination and degradation as specified by the N-end rule. Does not act on substrates with internal or C-terminal glutamine and does not act on non-glutamine residues in any position.</text>
</comment>
<dbReference type="GO" id="GO:0070773">
    <property type="term" value="F:protein-N-terminal glutamine amidohydrolase activity"/>
    <property type="evidence" value="ECO:0007669"/>
    <property type="project" value="UniProtKB-UniRule"/>
</dbReference>
<dbReference type="PANTHER" id="PTHR13035">
    <property type="entry name" value="PROTEIN N-TERMINAL GLUTAMINE AMIDOHYDROLASE"/>
    <property type="match status" value="1"/>
</dbReference>
<evidence type="ECO:0000313" key="12">
    <source>
        <dbReference type="Proteomes" id="UP000002316"/>
    </source>
</evidence>
<dbReference type="PANTHER" id="PTHR13035:SF0">
    <property type="entry name" value="PROTEIN N-TERMINAL GLUTAMINE AMIDOHYDROLASE"/>
    <property type="match status" value="1"/>
</dbReference>
<dbReference type="GO" id="GO:0005829">
    <property type="term" value="C:cytosol"/>
    <property type="evidence" value="ECO:0007669"/>
    <property type="project" value="TreeGrafter"/>
</dbReference>
<organism evidence="11 12">
    <name type="scientific">Trypanosoma brucei gambiense (strain MHOM/CI/86/DAL972)</name>
    <dbReference type="NCBI Taxonomy" id="679716"/>
    <lineage>
        <taxon>Eukaryota</taxon>
        <taxon>Discoba</taxon>
        <taxon>Euglenozoa</taxon>
        <taxon>Kinetoplastea</taxon>
        <taxon>Metakinetoplastina</taxon>
        <taxon>Trypanosomatida</taxon>
        <taxon>Trypanosomatidae</taxon>
        <taxon>Trypanosoma</taxon>
    </lineage>
</organism>
<evidence type="ECO:0000256" key="9">
    <source>
        <dbReference type="RuleBase" id="RU367082"/>
    </source>
</evidence>
<dbReference type="RefSeq" id="XP_011777941.1">
    <property type="nucleotide sequence ID" value="XM_011779639.1"/>
</dbReference>
<dbReference type="EC" id="3.5.1.122" evidence="4 9"/>
<dbReference type="FunFam" id="3.10.620.10:FF:000002">
    <property type="entry name" value="Protein N-terminal glutamine amidohydrolase"/>
    <property type="match status" value="1"/>
</dbReference>
<evidence type="ECO:0000256" key="8">
    <source>
        <dbReference type="ARBA" id="ARBA00048768"/>
    </source>
</evidence>
<evidence type="ECO:0000256" key="1">
    <source>
        <dbReference type="ARBA" id="ARBA00003923"/>
    </source>
</evidence>
<name>D0A333_TRYB9</name>
<evidence type="ECO:0000256" key="3">
    <source>
        <dbReference type="ARBA" id="ARBA00011245"/>
    </source>
</evidence>
<evidence type="ECO:0000256" key="2">
    <source>
        <dbReference type="ARBA" id="ARBA00008985"/>
    </source>
</evidence>
<comment type="catalytic activity">
    <reaction evidence="8 9">
        <text>N-terminal L-glutaminyl-[protein] + H2O = N-terminal L-glutamyl-[protein] + NH4(+)</text>
        <dbReference type="Rhea" id="RHEA:50680"/>
        <dbReference type="Rhea" id="RHEA-COMP:12668"/>
        <dbReference type="Rhea" id="RHEA-COMP:12777"/>
        <dbReference type="ChEBI" id="CHEBI:15377"/>
        <dbReference type="ChEBI" id="CHEBI:28938"/>
        <dbReference type="ChEBI" id="CHEBI:64721"/>
        <dbReference type="ChEBI" id="CHEBI:64722"/>
        <dbReference type="EC" id="3.5.1.122"/>
    </reaction>
</comment>
<accession>D0A333</accession>
<evidence type="ECO:0000256" key="5">
    <source>
        <dbReference type="ARBA" id="ARBA00021247"/>
    </source>
</evidence>
<evidence type="ECO:0000256" key="4">
    <source>
        <dbReference type="ARBA" id="ARBA00012718"/>
    </source>
</evidence>
<sequence>MADAYQERALPTLSVLERLRCLRREHVPYASHYCEENAYKLVEALYRDFSLPDHAVFAVFISNDCKSTPVWKQRLGNGRCPLMWDYHVITLVNVGAGDEGGIWVFDQDTTLPFPCEGLRYIEESFHPEMQLDDKYRQRFRVVPGRDYLEYFSSDRSHMKDFDAAQPPWPLIRGCRAPSDMRLGLYVDVHQSSSGEDVKKEQGCGKILSIAELISFVSP</sequence>
<evidence type="ECO:0000256" key="7">
    <source>
        <dbReference type="ARBA" id="ARBA00029677"/>
    </source>
</evidence>
<comment type="subunit">
    <text evidence="3 9">Monomer.</text>
</comment>
<dbReference type="AlphaFoldDB" id="D0A333"/>
<dbReference type="OrthoDB" id="191192at2759"/>
<dbReference type="Gene3D" id="3.10.620.10">
    <property type="entry name" value="Protein N-terminal glutamine amidohydrolase, alpha beta roll"/>
    <property type="match status" value="1"/>
</dbReference>
<protein>
    <recommendedName>
        <fullName evidence="5 9">Protein N-terminal glutamine amidohydrolase</fullName>
        <ecNumber evidence="4 9">3.5.1.122</ecNumber>
    </recommendedName>
    <alternativeName>
        <fullName evidence="7 9">Protein NH2-terminal glutamine deamidase</fullName>
    </alternativeName>
</protein>
<dbReference type="KEGG" id="tbg:TbgDal_X7660"/>
<dbReference type="InterPro" id="IPR037132">
    <property type="entry name" value="N_Gln_amidohydro_ab_roll_sf"/>
</dbReference>
<dbReference type="EMBL" id="FN554973">
    <property type="protein sequence ID" value="CBH15677.1"/>
    <property type="molecule type" value="Genomic_DNA"/>
</dbReference>
<dbReference type="Proteomes" id="UP000002316">
    <property type="component" value="Chromosome 10"/>
</dbReference>
<dbReference type="InterPro" id="IPR023128">
    <property type="entry name" value="Prot_N_Gln_amidohydro_ab_roll"/>
</dbReference>
<dbReference type="VEuPathDB" id="TriTrypDB:Tbg972.10.7660"/>
<reference evidence="12" key="1">
    <citation type="journal article" date="2010" name="PLoS Negl. Trop. Dis.">
        <title>The genome sequence of Trypanosoma brucei gambiense, causative agent of chronic human african trypanosomiasis.</title>
        <authorList>
            <person name="Jackson A.P."/>
            <person name="Sanders M."/>
            <person name="Berry A."/>
            <person name="McQuillan J."/>
            <person name="Aslett M.A."/>
            <person name="Quail M.A."/>
            <person name="Chukualim B."/>
            <person name="Capewell P."/>
            <person name="MacLeod A."/>
            <person name="Melville S.E."/>
            <person name="Gibson W."/>
            <person name="Barry J.D."/>
            <person name="Berriman M."/>
            <person name="Hertz-Fowler C."/>
        </authorList>
    </citation>
    <scope>NUCLEOTIDE SEQUENCE [LARGE SCALE GENOMIC DNA]</scope>
    <source>
        <strain evidence="12">MHOM/CI/86/DAL972</strain>
    </source>
</reference>
<evidence type="ECO:0000256" key="6">
    <source>
        <dbReference type="ARBA" id="ARBA00022801"/>
    </source>
</evidence>
<dbReference type="GO" id="GO:0005634">
    <property type="term" value="C:nucleus"/>
    <property type="evidence" value="ECO:0007669"/>
    <property type="project" value="TreeGrafter"/>
</dbReference>
<feature type="domain" description="Protein N-terminal glutamine amidohydrolase alpha beta roll" evidence="10">
    <location>
        <begin position="29"/>
        <end position="215"/>
    </location>
</feature>
<dbReference type="Pfam" id="PF09764">
    <property type="entry name" value="Nt_Gln_amidase"/>
    <property type="match status" value="1"/>
</dbReference>